<keyword evidence="3 4" id="KW-0539">Nucleus</keyword>
<gene>
    <name evidence="7" type="ORF">HGRIS_014173</name>
</gene>
<dbReference type="InterPro" id="IPR009071">
    <property type="entry name" value="HMG_box_dom"/>
</dbReference>
<dbReference type="InterPro" id="IPR031061">
    <property type="entry name" value="HMGB_plant"/>
</dbReference>
<feature type="compositionally biased region" description="Basic residues" evidence="5">
    <location>
        <begin position="81"/>
        <end position="103"/>
    </location>
</feature>
<dbReference type="Pfam" id="PF00505">
    <property type="entry name" value="HMG_box"/>
    <property type="match status" value="1"/>
</dbReference>
<dbReference type="InterPro" id="IPR036910">
    <property type="entry name" value="HMG_box_dom_sf"/>
</dbReference>
<name>A0ABR3JT81_9AGAR</name>
<dbReference type="Pfam" id="PF09011">
    <property type="entry name" value="HMG_box_2"/>
    <property type="match status" value="1"/>
</dbReference>
<evidence type="ECO:0000313" key="7">
    <source>
        <dbReference type="EMBL" id="KAL0958854.1"/>
    </source>
</evidence>
<evidence type="ECO:0000259" key="6">
    <source>
        <dbReference type="PROSITE" id="PS50118"/>
    </source>
</evidence>
<sequence>MLSIFAGSLSRRLAPSLLARPQIFSAAAAYQTWTRRTFHTAWRVESPAAKASSTVKKPAAAKSTTAKKTPAKKTTAGTKKTAAKAKTTRRASAKKPAKKVKKKKAVAKKAAPAKLKITKDMKPPLTPPGAYFLFYKRFLAGKPKASDLVTVQGYAKECGQIWKGLSEAEKKAFQDENALLKVEYRVRKEEYFKRISPEVIRALNKKRVAKGRRRIQAPPKPLEDRKPLNGFMRFMKEFREESMPKDMMVKDAAKEAGVRWKALPEARKAAYNDSAAVELAKFRKAHASA</sequence>
<evidence type="ECO:0000256" key="2">
    <source>
        <dbReference type="ARBA" id="ARBA00023125"/>
    </source>
</evidence>
<organism evidence="7 8">
    <name type="scientific">Hohenbuehelia grisea</name>
    <dbReference type="NCBI Taxonomy" id="104357"/>
    <lineage>
        <taxon>Eukaryota</taxon>
        <taxon>Fungi</taxon>
        <taxon>Dikarya</taxon>
        <taxon>Basidiomycota</taxon>
        <taxon>Agaricomycotina</taxon>
        <taxon>Agaricomycetes</taxon>
        <taxon>Agaricomycetidae</taxon>
        <taxon>Agaricales</taxon>
        <taxon>Pleurotineae</taxon>
        <taxon>Pleurotaceae</taxon>
        <taxon>Hohenbuehelia</taxon>
    </lineage>
</organism>
<dbReference type="SUPFAM" id="SSF47095">
    <property type="entry name" value="HMG-box"/>
    <property type="match status" value="2"/>
</dbReference>
<comment type="subcellular location">
    <subcellularLocation>
        <location evidence="1">Nucleus</location>
    </subcellularLocation>
</comment>
<dbReference type="EMBL" id="JASNQZ010000003">
    <property type="protein sequence ID" value="KAL0958854.1"/>
    <property type="molecule type" value="Genomic_DNA"/>
</dbReference>
<feature type="DNA-binding region" description="HMG box" evidence="4">
    <location>
        <begin position="224"/>
        <end position="289"/>
    </location>
</feature>
<reference evidence="8" key="1">
    <citation type="submission" date="2024-06" db="EMBL/GenBank/DDBJ databases">
        <title>Multi-omics analyses provide insights into the biosynthesis of the anticancer antibiotic pleurotin in Hohenbuehelia grisea.</title>
        <authorList>
            <person name="Weaver J.A."/>
            <person name="Alberti F."/>
        </authorList>
    </citation>
    <scope>NUCLEOTIDE SEQUENCE [LARGE SCALE GENOMIC DNA]</scope>
    <source>
        <strain evidence="8">T-177</strain>
    </source>
</reference>
<dbReference type="CDD" id="cd00084">
    <property type="entry name" value="HMG-box_SF"/>
    <property type="match status" value="1"/>
</dbReference>
<feature type="domain" description="HMG box" evidence="6">
    <location>
        <begin position="124"/>
        <end position="192"/>
    </location>
</feature>
<keyword evidence="8" id="KW-1185">Reference proteome</keyword>
<evidence type="ECO:0000256" key="1">
    <source>
        <dbReference type="ARBA" id="ARBA00004123"/>
    </source>
</evidence>
<feature type="compositionally biased region" description="Low complexity" evidence="5">
    <location>
        <begin position="49"/>
        <end position="80"/>
    </location>
</feature>
<evidence type="ECO:0000256" key="3">
    <source>
        <dbReference type="ARBA" id="ARBA00023242"/>
    </source>
</evidence>
<dbReference type="SMART" id="SM00398">
    <property type="entry name" value="HMG"/>
    <property type="match status" value="2"/>
</dbReference>
<dbReference type="Proteomes" id="UP001556367">
    <property type="component" value="Unassembled WGS sequence"/>
</dbReference>
<evidence type="ECO:0000256" key="5">
    <source>
        <dbReference type="SAM" id="MobiDB-lite"/>
    </source>
</evidence>
<dbReference type="PANTHER" id="PTHR46261:SF18">
    <property type="entry name" value="DNA-BINDING PROTEIN MNB1B"/>
    <property type="match status" value="1"/>
</dbReference>
<dbReference type="Gene3D" id="1.10.30.10">
    <property type="entry name" value="High mobility group box domain"/>
    <property type="match status" value="2"/>
</dbReference>
<feature type="domain" description="HMG box" evidence="6">
    <location>
        <begin position="224"/>
        <end position="289"/>
    </location>
</feature>
<dbReference type="PANTHER" id="PTHR46261">
    <property type="entry name" value="HIGH MOBILITY GROUP B PROTEIN 4-RELATED"/>
    <property type="match status" value="1"/>
</dbReference>
<protein>
    <recommendedName>
        <fullName evidence="6">HMG box domain-containing protein</fullName>
    </recommendedName>
</protein>
<feature type="DNA-binding region" description="HMG box" evidence="4">
    <location>
        <begin position="124"/>
        <end position="192"/>
    </location>
</feature>
<keyword evidence="2 4" id="KW-0238">DNA-binding</keyword>
<evidence type="ECO:0000256" key="4">
    <source>
        <dbReference type="PROSITE-ProRule" id="PRU00267"/>
    </source>
</evidence>
<proteinExistence type="predicted"/>
<feature type="region of interest" description="Disordered" evidence="5">
    <location>
        <begin position="49"/>
        <end position="103"/>
    </location>
</feature>
<comment type="caution">
    <text evidence="7">The sequence shown here is derived from an EMBL/GenBank/DDBJ whole genome shotgun (WGS) entry which is preliminary data.</text>
</comment>
<accession>A0ABR3JT81</accession>
<dbReference type="PROSITE" id="PS50118">
    <property type="entry name" value="HMG_BOX_2"/>
    <property type="match status" value="2"/>
</dbReference>
<evidence type="ECO:0000313" key="8">
    <source>
        <dbReference type="Proteomes" id="UP001556367"/>
    </source>
</evidence>